<dbReference type="InterPro" id="IPR000073">
    <property type="entry name" value="AB_hydrolase_1"/>
</dbReference>
<protein>
    <recommendedName>
        <fullName evidence="1">AB hydrolase-1 domain-containing protein</fullName>
    </recommendedName>
</protein>
<dbReference type="OrthoDB" id="408373at2759"/>
<dbReference type="Gene3D" id="3.40.50.1820">
    <property type="entry name" value="alpha/beta hydrolase"/>
    <property type="match status" value="1"/>
</dbReference>
<keyword evidence="3" id="KW-1185">Reference proteome</keyword>
<dbReference type="PANTHER" id="PTHR37017">
    <property type="entry name" value="AB HYDROLASE-1 DOMAIN-CONTAINING PROTEIN-RELATED"/>
    <property type="match status" value="1"/>
</dbReference>
<feature type="domain" description="AB hydrolase-1" evidence="1">
    <location>
        <begin position="12"/>
        <end position="220"/>
    </location>
</feature>
<comment type="caution">
    <text evidence="2">The sequence shown here is derived from an EMBL/GenBank/DDBJ whole genome shotgun (WGS) entry which is preliminary data.</text>
</comment>
<gene>
    <name evidence="2" type="ORF">NW762_011051</name>
</gene>
<organism evidence="2 3">
    <name type="scientific">Fusarium torreyae</name>
    <dbReference type="NCBI Taxonomy" id="1237075"/>
    <lineage>
        <taxon>Eukaryota</taxon>
        <taxon>Fungi</taxon>
        <taxon>Dikarya</taxon>
        <taxon>Ascomycota</taxon>
        <taxon>Pezizomycotina</taxon>
        <taxon>Sordariomycetes</taxon>
        <taxon>Hypocreomycetidae</taxon>
        <taxon>Hypocreales</taxon>
        <taxon>Nectriaceae</taxon>
        <taxon>Fusarium</taxon>
    </lineage>
</organism>
<dbReference type="EMBL" id="JAOQAZ010000026">
    <property type="protein sequence ID" value="KAJ4252450.1"/>
    <property type="molecule type" value="Genomic_DNA"/>
</dbReference>
<accession>A0A9W8RTC6</accession>
<dbReference type="AlphaFoldDB" id="A0A9W8RTC6"/>
<reference evidence="2" key="1">
    <citation type="submission" date="2022-09" db="EMBL/GenBank/DDBJ databases">
        <title>Fusarium specimens isolated from Avocado Roots.</title>
        <authorList>
            <person name="Stajich J."/>
            <person name="Roper C."/>
            <person name="Heimlech-Rivalta G."/>
        </authorList>
    </citation>
    <scope>NUCLEOTIDE SEQUENCE</scope>
    <source>
        <strain evidence="2">CF00136</strain>
    </source>
</reference>
<proteinExistence type="predicted"/>
<dbReference type="SUPFAM" id="SSF53474">
    <property type="entry name" value="alpha/beta-Hydrolases"/>
    <property type="match status" value="1"/>
</dbReference>
<dbReference type="InterPro" id="IPR052897">
    <property type="entry name" value="Sec-Metab_Biosynth_Hydrolase"/>
</dbReference>
<dbReference type="Pfam" id="PF12697">
    <property type="entry name" value="Abhydrolase_6"/>
    <property type="match status" value="1"/>
</dbReference>
<dbReference type="PANTHER" id="PTHR37017:SF3">
    <property type="entry name" value="AB HYDROLASE-1 DOMAIN-CONTAINING PROTEIN"/>
    <property type="match status" value="1"/>
</dbReference>
<evidence type="ECO:0000313" key="3">
    <source>
        <dbReference type="Proteomes" id="UP001152049"/>
    </source>
</evidence>
<evidence type="ECO:0000313" key="2">
    <source>
        <dbReference type="EMBL" id="KAJ4252450.1"/>
    </source>
</evidence>
<evidence type="ECO:0000259" key="1">
    <source>
        <dbReference type="Pfam" id="PF12697"/>
    </source>
</evidence>
<name>A0A9W8RTC6_9HYPO</name>
<sequence>MDDPMASFKDDIDAARHAIVTEMSKGRDVIVVAHSYGGMVGNSAVKGLTGPISERAQASTPNDSSSSTAISDAQNLNQGRVVGLILIATELTLTGVAFMDPFFGHPPPSWRVNKETGFADLVVRPQDLFYNDLPPVEADYHSSMLTTQSLKALFEGGEHAYSGWLDVPIWYIGTIDDKGLPIAVQRIQVGMARAMGGDVIHAEMRTSHSPFLSQPAQVVQILLQAHHAFTGQTADNRLEILEKIWTAAGDWDRHRMEHSFVQKTQEPVEVSVYLSHAVATRLINNWI</sequence>
<dbReference type="InterPro" id="IPR029058">
    <property type="entry name" value="AB_hydrolase_fold"/>
</dbReference>
<dbReference type="Proteomes" id="UP001152049">
    <property type="component" value="Unassembled WGS sequence"/>
</dbReference>